<keyword evidence="1" id="KW-0547">Nucleotide-binding</keyword>
<dbReference type="OrthoDB" id="9805617at2"/>
<dbReference type="SMART" id="SM00490">
    <property type="entry name" value="HELICc"/>
    <property type="match status" value="1"/>
</dbReference>
<dbReference type="GO" id="GO:0005524">
    <property type="term" value="F:ATP binding"/>
    <property type="evidence" value="ECO:0007669"/>
    <property type="project" value="UniProtKB-KW"/>
</dbReference>
<reference evidence="7 8" key="1">
    <citation type="submission" date="2019-06" db="EMBL/GenBank/DDBJ databases">
        <authorList>
            <person name="Li J."/>
        </authorList>
    </citation>
    <scope>NUCLEOTIDE SEQUENCE [LARGE SCALE GENOMIC DNA]</scope>
    <source>
        <strain evidence="7 8">LMG 28165</strain>
    </source>
</reference>
<keyword evidence="4" id="KW-0067">ATP-binding</keyword>
<keyword evidence="2" id="KW-0378">Hydrolase</keyword>
<dbReference type="GO" id="GO:0016787">
    <property type="term" value="F:hydrolase activity"/>
    <property type="evidence" value="ECO:0007669"/>
    <property type="project" value="UniProtKB-KW"/>
</dbReference>
<gene>
    <name evidence="7" type="ORF">FHE74_07125</name>
</gene>
<dbReference type="CDD" id="cd18791">
    <property type="entry name" value="SF2_C_RHA"/>
    <property type="match status" value="1"/>
</dbReference>
<accession>A0A5C4U4I9</accession>
<dbReference type="SMART" id="SM00487">
    <property type="entry name" value="DEXDc"/>
    <property type="match status" value="1"/>
</dbReference>
<dbReference type="RefSeq" id="WP_139465815.1">
    <property type="nucleotide sequence ID" value="NZ_VDHJ01000009.1"/>
</dbReference>
<dbReference type="InterPro" id="IPR002464">
    <property type="entry name" value="DNA/RNA_helicase_DEAH_CS"/>
</dbReference>
<keyword evidence="3 7" id="KW-0347">Helicase</keyword>
<evidence type="ECO:0000259" key="6">
    <source>
        <dbReference type="PROSITE" id="PS51194"/>
    </source>
</evidence>
<protein>
    <submittedName>
        <fullName evidence="7">ATP-dependent RNA helicase</fullName>
    </submittedName>
</protein>
<keyword evidence="8" id="KW-1185">Reference proteome</keyword>
<comment type="caution">
    <text evidence="7">The sequence shown here is derived from an EMBL/GenBank/DDBJ whole genome shotgun (WGS) entry which is preliminary data.</text>
</comment>
<dbReference type="AlphaFoldDB" id="A0A5C4U4I9"/>
<evidence type="ECO:0000256" key="4">
    <source>
        <dbReference type="ARBA" id="ARBA00022840"/>
    </source>
</evidence>
<evidence type="ECO:0000313" key="7">
    <source>
        <dbReference type="EMBL" id="TNL96786.1"/>
    </source>
</evidence>
<dbReference type="Gene3D" id="3.40.50.300">
    <property type="entry name" value="P-loop containing nucleotide triphosphate hydrolases"/>
    <property type="match status" value="2"/>
</dbReference>
<dbReference type="InterPro" id="IPR013689">
    <property type="entry name" value="RNA_helicase_ATP-dep_HrpB_C"/>
</dbReference>
<dbReference type="Pfam" id="PF00271">
    <property type="entry name" value="Helicase_C"/>
    <property type="match status" value="1"/>
</dbReference>
<name>A0A5C4U4I9_9CORY</name>
<dbReference type="PROSITE" id="PS00690">
    <property type="entry name" value="DEAH_ATP_HELICASE"/>
    <property type="match status" value="1"/>
</dbReference>
<dbReference type="PANTHER" id="PTHR43519">
    <property type="entry name" value="ATP-DEPENDENT RNA HELICASE HRPB"/>
    <property type="match status" value="1"/>
</dbReference>
<dbReference type="PROSITE" id="PS51194">
    <property type="entry name" value="HELICASE_CTER"/>
    <property type="match status" value="1"/>
</dbReference>
<evidence type="ECO:0000259" key="5">
    <source>
        <dbReference type="PROSITE" id="PS51192"/>
    </source>
</evidence>
<feature type="domain" description="Helicase C-terminal" evidence="6">
    <location>
        <begin position="200"/>
        <end position="363"/>
    </location>
</feature>
<dbReference type="InterPro" id="IPR001650">
    <property type="entry name" value="Helicase_C-like"/>
</dbReference>
<dbReference type="Pfam" id="PF08482">
    <property type="entry name" value="HrpB_C"/>
    <property type="match status" value="1"/>
</dbReference>
<dbReference type="EMBL" id="VDHJ01000009">
    <property type="protein sequence ID" value="TNL96786.1"/>
    <property type="molecule type" value="Genomic_DNA"/>
</dbReference>
<organism evidence="7 8">
    <name type="scientific">Corynebacterium tapiri</name>
    <dbReference type="NCBI Taxonomy" id="1448266"/>
    <lineage>
        <taxon>Bacteria</taxon>
        <taxon>Bacillati</taxon>
        <taxon>Actinomycetota</taxon>
        <taxon>Actinomycetes</taxon>
        <taxon>Mycobacteriales</taxon>
        <taxon>Corynebacteriaceae</taxon>
        <taxon>Corynebacterium</taxon>
    </lineage>
</organism>
<evidence type="ECO:0000256" key="3">
    <source>
        <dbReference type="ARBA" id="ARBA00022806"/>
    </source>
</evidence>
<dbReference type="InterPro" id="IPR014001">
    <property type="entry name" value="Helicase_ATP-bd"/>
</dbReference>
<dbReference type="SUPFAM" id="SSF52540">
    <property type="entry name" value="P-loop containing nucleoside triphosphate hydrolases"/>
    <property type="match status" value="1"/>
</dbReference>
<feature type="domain" description="Helicase ATP-binding" evidence="5">
    <location>
        <begin position="23"/>
        <end position="179"/>
    </location>
</feature>
<dbReference type="Gene3D" id="1.20.120.1080">
    <property type="match status" value="1"/>
</dbReference>
<dbReference type="PANTHER" id="PTHR43519:SF1">
    <property type="entry name" value="ATP-DEPENDENT RNA HELICASE HRPB"/>
    <property type="match status" value="1"/>
</dbReference>
<dbReference type="GO" id="GO:0003676">
    <property type="term" value="F:nucleic acid binding"/>
    <property type="evidence" value="ECO:0007669"/>
    <property type="project" value="InterPro"/>
</dbReference>
<evidence type="ECO:0000313" key="8">
    <source>
        <dbReference type="Proteomes" id="UP000312032"/>
    </source>
</evidence>
<dbReference type="Proteomes" id="UP000312032">
    <property type="component" value="Unassembled WGS sequence"/>
</dbReference>
<dbReference type="Pfam" id="PF00270">
    <property type="entry name" value="DEAD"/>
    <property type="match status" value="1"/>
</dbReference>
<dbReference type="SMART" id="SM00847">
    <property type="entry name" value="HA2"/>
    <property type="match status" value="1"/>
</dbReference>
<dbReference type="InterPro" id="IPR027417">
    <property type="entry name" value="P-loop_NTPase"/>
</dbReference>
<evidence type="ECO:0000256" key="1">
    <source>
        <dbReference type="ARBA" id="ARBA00022741"/>
    </source>
</evidence>
<dbReference type="InterPro" id="IPR011545">
    <property type="entry name" value="DEAD/DEAH_box_helicase_dom"/>
</dbReference>
<dbReference type="InterPro" id="IPR007502">
    <property type="entry name" value="Helicase-assoc_dom"/>
</dbReference>
<proteinExistence type="predicted"/>
<dbReference type="GO" id="GO:0003724">
    <property type="term" value="F:RNA helicase activity"/>
    <property type="evidence" value="ECO:0007669"/>
    <property type="project" value="UniProtKB-EC"/>
</dbReference>
<evidence type="ECO:0000256" key="2">
    <source>
        <dbReference type="ARBA" id="ARBA00022801"/>
    </source>
</evidence>
<sequence>MTSIFNLTTIGRGLPVAGVIDQLPDLLRSGNVVVEAPPGTGKTTLVPPAVANEVPGKVIVTAPRRVAVRAAARRLSHLSGEPAAVGYAVRGDTRPGSKVEFVTPGVLLRRLLNDPELAGVSAVIIDEVHERQVDTDLVLAMCAEIAQLRDDFRLLAMSATVDAAFFAELIDASVLSTPAVTHPVDVTYSPHPGRAECSREFLDHLANLAAQARQRYDESVLVFVPGAREVEHVAAACAGLPLHGQLSNTEQDAALAPSQHPRIVVSTSLAESSLTVPGVRTVVDSGLSRVPRRDSARGMSGLVTLSAARSTVDQRAGRAGREGPGRVIRAYSEADYRRLQPHITPEIATADLTDACLQLAAWGTPRGEGLPLPSAPAPSAIADAETTLMRIGAVDADGHITEHGRRIASLPLPPQLGHALEKLGSGAAGAIAVLADSPRGDLTRLRPDNQQKKRLERLAAASTSVDIARVTATAYPGQIAKLSGEDYLLASGTRARLPGDMGLNGASWLAIAEASRTGQHATIRAAARLTQEDAEEILGVTEQVQATLDAGKIRGRRIRRLGAIELSSTPVQVDPAHAAEALRGQVTLEDFTLGEKARQLFERLRFLHTTVGSPWPDPATIDLSVELDALARGKALSAIDVYPALQRALPWPEAAHLDALAPTHLDLPSGRRARISYETGRPVVSTKLQDCFGLTASPVIGDRPVQFHLLSPAGRPLAVTDDLASFFAGPYQGVRKDMRGRYPKHSWPEDPLALEN</sequence>
<dbReference type="PROSITE" id="PS51192">
    <property type="entry name" value="HELICASE_ATP_BIND_1"/>
    <property type="match status" value="1"/>
</dbReference>